<dbReference type="EC" id="2.7.11.1" evidence="2"/>
<comment type="catalytic activity">
    <reaction evidence="8">
        <text>L-threonyl-[protein] + ATP = O-phospho-L-threonyl-[protein] + ADP + H(+)</text>
        <dbReference type="Rhea" id="RHEA:46608"/>
        <dbReference type="Rhea" id="RHEA-COMP:11060"/>
        <dbReference type="Rhea" id="RHEA-COMP:11605"/>
        <dbReference type="ChEBI" id="CHEBI:15378"/>
        <dbReference type="ChEBI" id="CHEBI:30013"/>
        <dbReference type="ChEBI" id="CHEBI:30616"/>
        <dbReference type="ChEBI" id="CHEBI:61977"/>
        <dbReference type="ChEBI" id="CHEBI:456216"/>
        <dbReference type="EC" id="2.7.11.1"/>
    </reaction>
</comment>
<evidence type="ECO:0000259" key="12">
    <source>
        <dbReference type="PROSITE" id="PS51285"/>
    </source>
</evidence>
<evidence type="ECO:0000256" key="4">
    <source>
        <dbReference type="ARBA" id="ARBA00022679"/>
    </source>
</evidence>
<dbReference type="InterPro" id="IPR008271">
    <property type="entry name" value="Ser/Thr_kinase_AS"/>
</dbReference>
<dbReference type="PROSITE" id="PS51285">
    <property type="entry name" value="AGC_KINASE_CTER"/>
    <property type="match status" value="1"/>
</dbReference>
<evidence type="ECO:0000256" key="5">
    <source>
        <dbReference type="ARBA" id="ARBA00022741"/>
    </source>
</evidence>
<evidence type="ECO:0000256" key="3">
    <source>
        <dbReference type="ARBA" id="ARBA00022527"/>
    </source>
</evidence>
<evidence type="ECO:0000259" key="11">
    <source>
        <dbReference type="PROSITE" id="PS50011"/>
    </source>
</evidence>
<comment type="similarity">
    <text evidence="1">Belongs to the protein kinase superfamily. AGC Ser/Thr protein kinase family.</text>
</comment>
<reference evidence="13 14" key="1">
    <citation type="submission" date="2023-03" db="EMBL/GenBank/DDBJ databases">
        <title>WGS of Gossypium arboreum.</title>
        <authorList>
            <person name="Yu D."/>
        </authorList>
    </citation>
    <scope>NUCLEOTIDE SEQUENCE [LARGE SCALE GENOMIC DNA]</scope>
    <source>
        <tissue evidence="13">Leaf</tissue>
    </source>
</reference>
<dbReference type="InterPro" id="IPR000961">
    <property type="entry name" value="AGC-kinase_C"/>
</dbReference>
<evidence type="ECO:0000313" key="13">
    <source>
        <dbReference type="EMBL" id="KAK5834861.1"/>
    </source>
</evidence>
<dbReference type="PROSITE" id="PS00108">
    <property type="entry name" value="PROTEIN_KINASE_ST"/>
    <property type="match status" value="1"/>
</dbReference>
<evidence type="ECO:0000256" key="9">
    <source>
        <dbReference type="ARBA" id="ARBA00048679"/>
    </source>
</evidence>
<dbReference type="Pfam" id="PF00069">
    <property type="entry name" value="Pkinase"/>
    <property type="match status" value="2"/>
</dbReference>
<evidence type="ECO:0000256" key="8">
    <source>
        <dbReference type="ARBA" id="ARBA00047899"/>
    </source>
</evidence>
<name>A0ABR0Q779_GOSAR</name>
<proteinExistence type="inferred from homology"/>
<accession>A0ABR0Q779</accession>
<comment type="catalytic activity">
    <reaction evidence="9">
        <text>L-seryl-[protein] + ATP = O-phospho-L-seryl-[protein] + ADP + H(+)</text>
        <dbReference type="Rhea" id="RHEA:17989"/>
        <dbReference type="Rhea" id="RHEA-COMP:9863"/>
        <dbReference type="Rhea" id="RHEA-COMP:11604"/>
        <dbReference type="ChEBI" id="CHEBI:15378"/>
        <dbReference type="ChEBI" id="CHEBI:29999"/>
        <dbReference type="ChEBI" id="CHEBI:30616"/>
        <dbReference type="ChEBI" id="CHEBI:83421"/>
        <dbReference type="ChEBI" id="CHEBI:456216"/>
        <dbReference type="EC" id="2.7.11.1"/>
    </reaction>
</comment>
<dbReference type="Proteomes" id="UP001358586">
    <property type="component" value="Chromosome 4"/>
</dbReference>
<dbReference type="InterPro" id="IPR011009">
    <property type="entry name" value="Kinase-like_dom_sf"/>
</dbReference>
<dbReference type="Gene3D" id="3.30.200.20">
    <property type="entry name" value="Phosphorylase Kinase, domain 1"/>
    <property type="match status" value="1"/>
</dbReference>
<keyword evidence="3" id="KW-0723">Serine/threonine-protein kinase</keyword>
<dbReference type="SUPFAM" id="SSF56112">
    <property type="entry name" value="Protein kinase-like (PK-like)"/>
    <property type="match status" value="1"/>
</dbReference>
<evidence type="ECO:0000256" key="10">
    <source>
        <dbReference type="SAM" id="MobiDB-lite"/>
    </source>
</evidence>
<evidence type="ECO:0000256" key="1">
    <source>
        <dbReference type="ARBA" id="ARBA00009903"/>
    </source>
</evidence>
<feature type="domain" description="Protein kinase" evidence="11">
    <location>
        <begin position="114"/>
        <end position="446"/>
    </location>
</feature>
<evidence type="ECO:0000256" key="6">
    <source>
        <dbReference type="ARBA" id="ARBA00022777"/>
    </source>
</evidence>
<protein>
    <recommendedName>
        <fullName evidence="2">non-specific serine/threonine protein kinase</fullName>
        <ecNumber evidence="2">2.7.11.1</ecNumber>
    </recommendedName>
</protein>
<dbReference type="EMBL" id="JARKNE010000004">
    <property type="protein sequence ID" value="KAK5834861.1"/>
    <property type="molecule type" value="Genomic_DNA"/>
</dbReference>
<dbReference type="InterPro" id="IPR000719">
    <property type="entry name" value="Prot_kinase_dom"/>
</dbReference>
<keyword evidence="5" id="KW-0547">Nucleotide-binding</keyword>
<dbReference type="Gene3D" id="1.10.510.10">
    <property type="entry name" value="Transferase(Phosphotransferase) domain 1"/>
    <property type="match status" value="2"/>
</dbReference>
<gene>
    <name evidence="13" type="ORF">PVK06_010540</name>
</gene>
<sequence>MMEVHKWRLIQWAPAYNKKLSHVAHLDVAGPCLPFKNPLLLALFFPHPSPKKRLSATMQQCIDDLDNLSFTTTSTTVPETKRSTSSGSEASNLVPGDPCWHAIRRASTLTLEDLRFIHRLGSGDIGSVYLVEVKGGSSGCVLAAKVMDKKELVSRKKENRARIEREILESLDHPFLPTLYATLDCPRWSCLLTEFCPGGDLHVLRQRQPDRRFHEAAVRFYASEVVVALEYLHMMGIIYRDLKPENVLVRSDGHIMLTDFDLSLRSDNTSAASAAHLVSDQNTSSSSTNLSTATPFDKSSCILPSCIVPVVSCFHPRHKRKRRKNSMHRGAFEIVAEPVDVRSMSFVGTHEYLAPEIVSGEGHGNAVDWWTLGIFIFEMFYGVTPFKGIDHELTLANIVARALEFPKEPSVPASAKDLITQLLMKEPSRRMGSTMGATAIKHHQFFDGVSWALLRCTPPPYTPRPEATDNSTDSSFEYY</sequence>
<evidence type="ECO:0000256" key="2">
    <source>
        <dbReference type="ARBA" id="ARBA00012513"/>
    </source>
</evidence>
<keyword evidence="14" id="KW-1185">Reference proteome</keyword>
<feature type="region of interest" description="Disordered" evidence="10">
    <location>
        <begin position="73"/>
        <end position="93"/>
    </location>
</feature>
<keyword evidence="4" id="KW-0808">Transferase</keyword>
<keyword evidence="6" id="KW-0418">Kinase</keyword>
<organism evidence="13 14">
    <name type="scientific">Gossypium arboreum</name>
    <name type="common">Tree cotton</name>
    <name type="synonym">Gossypium nanking</name>
    <dbReference type="NCBI Taxonomy" id="29729"/>
    <lineage>
        <taxon>Eukaryota</taxon>
        <taxon>Viridiplantae</taxon>
        <taxon>Streptophyta</taxon>
        <taxon>Embryophyta</taxon>
        <taxon>Tracheophyta</taxon>
        <taxon>Spermatophyta</taxon>
        <taxon>Magnoliopsida</taxon>
        <taxon>eudicotyledons</taxon>
        <taxon>Gunneridae</taxon>
        <taxon>Pentapetalae</taxon>
        <taxon>rosids</taxon>
        <taxon>malvids</taxon>
        <taxon>Malvales</taxon>
        <taxon>Malvaceae</taxon>
        <taxon>Malvoideae</taxon>
        <taxon>Gossypium</taxon>
    </lineage>
</organism>
<evidence type="ECO:0000256" key="7">
    <source>
        <dbReference type="ARBA" id="ARBA00022840"/>
    </source>
</evidence>
<dbReference type="CDD" id="cd05574">
    <property type="entry name" value="STKc_phototropin_like"/>
    <property type="match status" value="1"/>
</dbReference>
<dbReference type="PANTHER" id="PTHR45637">
    <property type="entry name" value="FLIPPASE KINASE 1-RELATED"/>
    <property type="match status" value="1"/>
</dbReference>
<feature type="domain" description="AGC-kinase C-terminal" evidence="12">
    <location>
        <begin position="447"/>
        <end position="479"/>
    </location>
</feature>
<evidence type="ECO:0000313" key="14">
    <source>
        <dbReference type="Proteomes" id="UP001358586"/>
    </source>
</evidence>
<comment type="caution">
    <text evidence="13">The sequence shown here is derived from an EMBL/GenBank/DDBJ whole genome shotgun (WGS) entry which is preliminary data.</text>
</comment>
<keyword evidence="7" id="KW-0067">ATP-binding</keyword>
<dbReference type="PROSITE" id="PS50011">
    <property type="entry name" value="PROTEIN_KINASE_DOM"/>
    <property type="match status" value="1"/>
</dbReference>
<dbReference type="SMART" id="SM00220">
    <property type="entry name" value="S_TKc"/>
    <property type="match status" value="1"/>
</dbReference>